<dbReference type="OrthoDB" id="9770517at2"/>
<dbReference type="InterPro" id="IPR010131">
    <property type="entry name" value="MdtP/NodT-like"/>
</dbReference>
<keyword evidence="10" id="KW-0175">Coiled coil</keyword>
<evidence type="ECO:0000256" key="4">
    <source>
        <dbReference type="ARBA" id="ARBA00022692"/>
    </source>
</evidence>
<dbReference type="NCBIfam" id="TIGR01845">
    <property type="entry name" value="outer_NodT"/>
    <property type="match status" value="1"/>
</dbReference>
<keyword evidence="3 9" id="KW-1134">Transmembrane beta strand</keyword>
<keyword evidence="5" id="KW-0732">Signal</keyword>
<evidence type="ECO:0000256" key="9">
    <source>
        <dbReference type="RuleBase" id="RU362097"/>
    </source>
</evidence>
<proteinExistence type="inferred from homology"/>
<dbReference type="PANTHER" id="PTHR30203:SF20">
    <property type="entry name" value="MULTIDRUG RESISTANCE OUTER MEMBRANE PROTEIN MDTP-RELATED"/>
    <property type="match status" value="1"/>
</dbReference>
<evidence type="ECO:0000256" key="5">
    <source>
        <dbReference type="ARBA" id="ARBA00022729"/>
    </source>
</evidence>
<evidence type="ECO:0000256" key="10">
    <source>
        <dbReference type="SAM" id="Coils"/>
    </source>
</evidence>
<dbReference type="EMBL" id="LOWA01000018">
    <property type="protein sequence ID" value="KVE28823.1"/>
    <property type="molecule type" value="Genomic_DNA"/>
</dbReference>
<feature type="compositionally biased region" description="Basic and acidic residues" evidence="11">
    <location>
        <begin position="493"/>
        <end position="505"/>
    </location>
</feature>
<evidence type="ECO:0000313" key="12">
    <source>
        <dbReference type="EMBL" id="KVE28823.1"/>
    </source>
</evidence>
<evidence type="ECO:0000256" key="11">
    <source>
        <dbReference type="SAM" id="MobiDB-lite"/>
    </source>
</evidence>
<evidence type="ECO:0000256" key="6">
    <source>
        <dbReference type="ARBA" id="ARBA00023136"/>
    </source>
</evidence>
<comment type="similarity">
    <text evidence="2 9">Belongs to the outer membrane factor (OMF) (TC 1.B.17) family.</text>
</comment>
<evidence type="ECO:0000256" key="3">
    <source>
        <dbReference type="ARBA" id="ARBA00022452"/>
    </source>
</evidence>
<gene>
    <name evidence="12" type="ORF">WS67_08965</name>
</gene>
<reference evidence="12 13" key="1">
    <citation type="submission" date="2015-11" db="EMBL/GenBank/DDBJ databases">
        <title>Expanding the genomic diversity of Burkholderia species for the development of highly accurate diagnostics.</title>
        <authorList>
            <person name="Sahl J."/>
            <person name="Keim P."/>
            <person name="Wagner D."/>
        </authorList>
    </citation>
    <scope>NUCLEOTIDE SEQUENCE [LARGE SCALE GENOMIC DNA]</scope>
    <source>
        <strain evidence="12 13">TSV85</strain>
    </source>
</reference>
<dbReference type="InterPro" id="IPR003423">
    <property type="entry name" value="OMP_efflux"/>
</dbReference>
<comment type="subcellular location">
    <subcellularLocation>
        <location evidence="9">Cell membrane</location>
        <topology evidence="9">Lipid-anchor</topology>
    </subcellularLocation>
    <subcellularLocation>
        <location evidence="1">Membrane</location>
    </subcellularLocation>
</comment>
<dbReference type="Gene3D" id="2.20.200.10">
    <property type="entry name" value="Outer membrane efflux proteins (OEP)"/>
    <property type="match status" value="1"/>
</dbReference>
<dbReference type="PANTHER" id="PTHR30203">
    <property type="entry name" value="OUTER MEMBRANE CATION EFFLUX PROTEIN"/>
    <property type="match status" value="1"/>
</dbReference>
<keyword evidence="13" id="KW-1185">Reference proteome</keyword>
<name>A0A118DQ76_9BURK</name>
<dbReference type="AlphaFoldDB" id="A0A118DQ76"/>
<dbReference type="GO" id="GO:0005886">
    <property type="term" value="C:plasma membrane"/>
    <property type="evidence" value="ECO:0007669"/>
    <property type="project" value="UniProtKB-SubCell"/>
</dbReference>
<keyword evidence="7 9" id="KW-0564">Palmitate</keyword>
<keyword evidence="8 9" id="KW-0449">Lipoprotein</keyword>
<evidence type="ECO:0000256" key="2">
    <source>
        <dbReference type="ARBA" id="ARBA00007613"/>
    </source>
</evidence>
<feature type="coiled-coil region" evidence="10">
    <location>
        <begin position="243"/>
        <end position="277"/>
    </location>
</feature>
<accession>A0A118DQ76</accession>
<keyword evidence="6 9" id="KW-0472">Membrane</keyword>
<evidence type="ECO:0000256" key="1">
    <source>
        <dbReference type="ARBA" id="ARBA00004370"/>
    </source>
</evidence>
<evidence type="ECO:0000256" key="7">
    <source>
        <dbReference type="ARBA" id="ARBA00023139"/>
    </source>
</evidence>
<dbReference type="Gene3D" id="1.20.1600.10">
    <property type="entry name" value="Outer membrane efflux proteins (OEP)"/>
    <property type="match status" value="1"/>
</dbReference>
<protein>
    <recommendedName>
        <fullName evidence="14">Outer membrane component of tripartite multidrug resistance system</fullName>
    </recommendedName>
</protein>
<evidence type="ECO:0000256" key="8">
    <source>
        <dbReference type="ARBA" id="ARBA00023288"/>
    </source>
</evidence>
<dbReference type="Proteomes" id="UP000062788">
    <property type="component" value="Unassembled WGS sequence"/>
</dbReference>
<dbReference type="GO" id="GO:0015562">
    <property type="term" value="F:efflux transmembrane transporter activity"/>
    <property type="evidence" value="ECO:0007669"/>
    <property type="project" value="InterPro"/>
</dbReference>
<evidence type="ECO:0008006" key="14">
    <source>
        <dbReference type="Google" id="ProtNLM"/>
    </source>
</evidence>
<keyword evidence="4 9" id="KW-0812">Transmembrane</keyword>
<comment type="caution">
    <text evidence="12">The sequence shown here is derived from an EMBL/GenBank/DDBJ whole genome shotgun (WGS) entry which is preliminary data.</text>
</comment>
<feature type="region of interest" description="Disordered" evidence="11">
    <location>
        <begin position="486"/>
        <end position="505"/>
    </location>
</feature>
<dbReference type="Pfam" id="PF02321">
    <property type="entry name" value="OEP"/>
    <property type="match status" value="2"/>
</dbReference>
<organism evidence="12 13">
    <name type="scientific">Burkholderia singularis</name>
    <dbReference type="NCBI Taxonomy" id="1503053"/>
    <lineage>
        <taxon>Bacteria</taxon>
        <taxon>Pseudomonadati</taxon>
        <taxon>Pseudomonadota</taxon>
        <taxon>Betaproteobacteria</taxon>
        <taxon>Burkholderiales</taxon>
        <taxon>Burkholderiaceae</taxon>
        <taxon>Burkholderia</taxon>
        <taxon>pseudomallei group</taxon>
    </lineage>
</organism>
<dbReference type="RefSeq" id="WP_059515274.1">
    <property type="nucleotide sequence ID" value="NZ_LOWA01000018.1"/>
</dbReference>
<sequence length="505" mass="53706">MVGEVSLREGPEPKRTLAHRAAAMIVGAAVASLSGCAADITPRTTLVAPGERDAGANISEAARAARAAQTVDAAGWWKAYGDPQLDTLIARATQSAPSMTLAVARVEQAQAELGAVSSGDLPSLNGNGGALVEHFPDHYTYSSQYAGRGGSEGRLTLDAQYRLDFWGKRREAKAAAQERLRAAQAEQADARLLLQTAIVEAYVGLDIAYKVRDIATNALSRRHGVVDLLKLRAKSGLATDIDAVQAREAITETRSEIQRLTGEIARRRNQLAALAGEGPAFGEQLARPALANLADPAPLSPIPATLLGYRPDLTVARANAEAAMHEIGVAKAAFYPDIDLMAFAGFKSLDVGQLLRPGSTALGFGPAITLPIFEGGLLQSNLKRRTAQYDAAVSIYNQTVATALSQVADGIVTLRAEHARKLDADEALAHWQRVVGLQQERERQGLSSKLDRIATETALLLSERRAAEQDARIALAQTALIRALGGAWSPSRPHSDHTTPSIDHE</sequence>
<dbReference type="SUPFAM" id="SSF56954">
    <property type="entry name" value="Outer membrane efflux proteins (OEP)"/>
    <property type="match status" value="1"/>
</dbReference>
<evidence type="ECO:0000313" key="13">
    <source>
        <dbReference type="Proteomes" id="UP000062788"/>
    </source>
</evidence>